<evidence type="ECO:0000256" key="1">
    <source>
        <dbReference type="ARBA" id="ARBA00001946"/>
    </source>
</evidence>
<keyword evidence="6" id="KW-0460">Magnesium</keyword>
<accession>A0ABP8K340</accession>
<keyword evidence="3" id="KW-0540">Nuclease</keyword>
<dbReference type="CDD" id="cd18731">
    <property type="entry name" value="PIN_NgFitB-like"/>
    <property type="match status" value="1"/>
</dbReference>
<evidence type="ECO:0000256" key="6">
    <source>
        <dbReference type="ARBA" id="ARBA00022842"/>
    </source>
</evidence>
<feature type="domain" description="PIN" evidence="8">
    <location>
        <begin position="2"/>
        <end position="122"/>
    </location>
</feature>
<dbReference type="SUPFAM" id="SSF88723">
    <property type="entry name" value="PIN domain-like"/>
    <property type="match status" value="1"/>
</dbReference>
<evidence type="ECO:0000256" key="2">
    <source>
        <dbReference type="ARBA" id="ARBA00022649"/>
    </source>
</evidence>
<keyword evidence="2" id="KW-1277">Toxin-antitoxin system</keyword>
<dbReference type="RefSeq" id="WP_159899919.1">
    <property type="nucleotide sequence ID" value="NZ_BAABFX010000033.1"/>
</dbReference>
<gene>
    <name evidence="9" type="ORF">GCM10023153_25620</name>
</gene>
<dbReference type="Proteomes" id="UP001500390">
    <property type="component" value="Unassembled WGS sequence"/>
</dbReference>
<organism evidence="9 10">
    <name type="scientific">Ornithinibacter aureus</name>
    <dbReference type="NCBI Taxonomy" id="622664"/>
    <lineage>
        <taxon>Bacteria</taxon>
        <taxon>Bacillati</taxon>
        <taxon>Actinomycetota</taxon>
        <taxon>Actinomycetes</taxon>
        <taxon>Micrococcales</taxon>
        <taxon>Intrasporangiaceae</taxon>
        <taxon>Ornithinibacter</taxon>
    </lineage>
</organism>
<dbReference type="PANTHER" id="PTHR33653">
    <property type="entry name" value="RIBONUCLEASE VAPC2"/>
    <property type="match status" value="1"/>
</dbReference>
<sequence length="139" mass="14774">MIIADTNVVSEFMRDTPDPVVMAWAGTLAPAELTICVVTVEEIERGLGRLPAGRRRQDLQNRWSGLVDAFADAVVVYDLTAARHTAAILVDAQAARRPMSLADAQIAGICVAGGHELATRNVADFSATSGLTLINPFGQ</sequence>
<dbReference type="Pfam" id="PF01850">
    <property type="entry name" value="PIN"/>
    <property type="match status" value="1"/>
</dbReference>
<keyword evidence="5" id="KW-0378">Hydrolase</keyword>
<name>A0ABP8K340_9MICO</name>
<dbReference type="InterPro" id="IPR002716">
    <property type="entry name" value="PIN_dom"/>
</dbReference>
<comment type="similarity">
    <text evidence="7">Belongs to the PINc/VapC protein family.</text>
</comment>
<dbReference type="InterPro" id="IPR029060">
    <property type="entry name" value="PIN-like_dom_sf"/>
</dbReference>
<evidence type="ECO:0000256" key="4">
    <source>
        <dbReference type="ARBA" id="ARBA00022723"/>
    </source>
</evidence>
<dbReference type="EMBL" id="BAABFX010000033">
    <property type="protein sequence ID" value="GAA4399456.1"/>
    <property type="molecule type" value="Genomic_DNA"/>
</dbReference>
<reference evidence="10" key="1">
    <citation type="journal article" date="2019" name="Int. J. Syst. Evol. Microbiol.">
        <title>The Global Catalogue of Microorganisms (GCM) 10K type strain sequencing project: providing services to taxonomists for standard genome sequencing and annotation.</title>
        <authorList>
            <consortium name="The Broad Institute Genomics Platform"/>
            <consortium name="The Broad Institute Genome Sequencing Center for Infectious Disease"/>
            <person name="Wu L."/>
            <person name="Ma J."/>
        </authorList>
    </citation>
    <scope>NUCLEOTIDE SEQUENCE [LARGE SCALE GENOMIC DNA]</scope>
    <source>
        <strain evidence="10">JCM 17738</strain>
    </source>
</reference>
<evidence type="ECO:0000313" key="9">
    <source>
        <dbReference type="EMBL" id="GAA4399456.1"/>
    </source>
</evidence>
<evidence type="ECO:0000256" key="5">
    <source>
        <dbReference type="ARBA" id="ARBA00022801"/>
    </source>
</evidence>
<keyword evidence="4" id="KW-0479">Metal-binding</keyword>
<comment type="caution">
    <text evidence="9">The sequence shown here is derived from an EMBL/GenBank/DDBJ whole genome shotgun (WGS) entry which is preliminary data.</text>
</comment>
<evidence type="ECO:0000259" key="8">
    <source>
        <dbReference type="Pfam" id="PF01850"/>
    </source>
</evidence>
<dbReference type="InterPro" id="IPR050556">
    <property type="entry name" value="Type_II_TA_system_RNase"/>
</dbReference>
<dbReference type="PANTHER" id="PTHR33653:SF1">
    <property type="entry name" value="RIBONUCLEASE VAPC2"/>
    <property type="match status" value="1"/>
</dbReference>
<comment type="cofactor">
    <cofactor evidence="1">
        <name>Mg(2+)</name>
        <dbReference type="ChEBI" id="CHEBI:18420"/>
    </cofactor>
</comment>
<keyword evidence="10" id="KW-1185">Reference proteome</keyword>
<protein>
    <submittedName>
        <fullName evidence="9">Type II toxin-antitoxin system VapC family toxin</fullName>
    </submittedName>
</protein>
<evidence type="ECO:0000256" key="3">
    <source>
        <dbReference type="ARBA" id="ARBA00022722"/>
    </source>
</evidence>
<evidence type="ECO:0000256" key="7">
    <source>
        <dbReference type="ARBA" id="ARBA00038093"/>
    </source>
</evidence>
<evidence type="ECO:0000313" key="10">
    <source>
        <dbReference type="Proteomes" id="UP001500390"/>
    </source>
</evidence>
<proteinExistence type="inferred from homology"/>
<dbReference type="Gene3D" id="3.40.50.1010">
    <property type="entry name" value="5'-nuclease"/>
    <property type="match status" value="1"/>
</dbReference>